<name>A0A5A9N0Q0_9TELE</name>
<feature type="domain" description="Ig-like" evidence="12">
    <location>
        <begin position="430"/>
        <end position="513"/>
    </location>
</feature>
<reference evidence="13 14" key="1">
    <citation type="journal article" date="2019" name="Mol. Ecol. Resour.">
        <title>Chromosome-level genome assembly of Triplophysa tibetana, a fish adapted to the harsh high-altitude environment of the Tibetan Plateau.</title>
        <authorList>
            <person name="Yang X."/>
            <person name="Liu H."/>
            <person name="Ma Z."/>
            <person name="Zou Y."/>
            <person name="Zou M."/>
            <person name="Mao Y."/>
            <person name="Li X."/>
            <person name="Wang H."/>
            <person name="Chen T."/>
            <person name="Wang W."/>
            <person name="Yang R."/>
        </authorList>
    </citation>
    <scope>NUCLEOTIDE SEQUENCE [LARGE SCALE GENOMIC DNA]</scope>
    <source>
        <strain evidence="13">TTIB1903HZAU</strain>
        <tissue evidence="13">Muscle</tissue>
    </source>
</reference>
<dbReference type="Pfam" id="PF08205">
    <property type="entry name" value="C2-set_2"/>
    <property type="match status" value="1"/>
</dbReference>
<keyword evidence="7" id="KW-0325">Glycoprotein</keyword>
<feature type="chain" id="PRO_5022924195" evidence="11">
    <location>
        <begin position="25"/>
        <end position="618"/>
    </location>
</feature>
<feature type="domain" description="Ig-like" evidence="12">
    <location>
        <begin position="24"/>
        <end position="132"/>
    </location>
</feature>
<dbReference type="GO" id="GO:0005055">
    <property type="term" value="F:laminin receptor activity"/>
    <property type="evidence" value="ECO:0007669"/>
    <property type="project" value="TreeGrafter"/>
</dbReference>
<evidence type="ECO:0000256" key="4">
    <source>
        <dbReference type="ARBA" id="ARBA00022989"/>
    </source>
</evidence>
<dbReference type="PANTHER" id="PTHR11973">
    <property type="entry name" value="CELL SURFACE GLYCOPROTEIN MUC18-RELATED"/>
    <property type="match status" value="1"/>
</dbReference>
<evidence type="ECO:0000256" key="3">
    <source>
        <dbReference type="ARBA" id="ARBA00022737"/>
    </source>
</evidence>
<evidence type="ECO:0000256" key="8">
    <source>
        <dbReference type="ARBA" id="ARBA00023319"/>
    </source>
</evidence>
<evidence type="ECO:0000313" key="13">
    <source>
        <dbReference type="EMBL" id="KAA0703240.1"/>
    </source>
</evidence>
<evidence type="ECO:0000256" key="2">
    <source>
        <dbReference type="ARBA" id="ARBA00022692"/>
    </source>
</evidence>
<keyword evidence="4 10" id="KW-1133">Transmembrane helix</keyword>
<dbReference type="EMBL" id="SOYY01000024">
    <property type="protein sequence ID" value="KAA0703240.1"/>
    <property type="molecule type" value="Genomic_DNA"/>
</dbReference>
<dbReference type="SMART" id="SM00408">
    <property type="entry name" value="IGc2"/>
    <property type="match status" value="3"/>
</dbReference>
<organism evidence="13 14">
    <name type="scientific">Triplophysa tibetana</name>
    <dbReference type="NCBI Taxonomy" id="1572043"/>
    <lineage>
        <taxon>Eukaryota</taxon>
        <taxon>Metazoa</taxon>
        <taxon>Chordata</taxon>
        <taxon>Craniata</taxon>
        <taxon>Vertebrata</taxon>
        <taxon>Euteleostomi</taxon>
        <taxon>Actinopterygii</taxon>
        <taxon>Neopterygii</taxon>
        <taxon>Teleostei</taxon>
        <taxon>Ostariophysi</taxon>
        <taxon>Cypriniformes</taxon>
        <taxon>Nemacheilidae</taxon>
        <taxon>Triplophysa</taxon>
    </lineage>
</organism>
<dbReference type="Pfam" id="PF07686">
    <property type="entry name" value="V-set"/>
    <property type="match status" value="1"/>
</dbReference>
<evidence type="ECO:0000256" key="1">
    <source>
        <dbReference type="ARBA" id="ARBA00004479"/>
    </source>
</evidence>
<dbReference type="SUPFAM" id="SSF48726">
    <property type="entry name" value="Immunoglobulin"/>
    <property type="match status" value="5"/>
</dbReference>
<keyword evidence="3" id="KW-0677">Repeat</keyword>
<evidence type="ECO:0000256" key="9">
    <source>
        <dbReference type="SAM" id="MobiDB-lite"/>
    </source>
</evidence>
<dbReference type="PROSITE" id="PS50835">
    <property type="entry name" value="IG_LIKE"/>
    <property type="match status" value="5"/>
</dbReference>
<keyword evidence="14" id="KW-1185">Reference proteome</keyword>
<evidence type="ECO:0000256" key="5">
    <source>
        <dbReference type="ARBA" id="ARBA00023136"/>
    </source>
</evidence>
<dbReference type="PANTHER" id="PTHR11973:SF18">
    <property type="entry name" value="CELL SURFACE GLYCOPROTEIN MUC18"/>
    <property type="match status" value="1"/>
</dbReference>
<sequence length="618" mass="66734">MERTMLGRFGVCTVLALTLQVCLAAVTVNVIPEVEVIKGEMVKLTCSFTTTEHASSLVVQWFIEIVGVRQRIAYWQSKGDAGIDADTLLSDRLTLGSDMSLTISSVTVEDEMTYYCQVTGGPVGTSEAETVVKVFNAPEKPMISGNNQAITVSHDSVSSSEVGKCTSRNAHPEPRIIWFKDGLPLAGVKDQKEKTFMIPSVVKEASGLTTVTSTLFMRPEKADAKSVFHCTVEYSMPNNQIKEDRSETFSLSLLYPSENVFFKLMNQGPIKEGDDVHMICETDGNPQPEIYFHQMEKKLAASAGKLVLKNVTRNDAGNYKCEAEDFDAEVELVKTLSFSVHYLDLVEVDPKDPLFPSQGDAVELQCKTKSSDGYTLQWKKDTKVLSQNGVLSLQSVSLSDAGVYICVGAVPSVPGLQKQANVTLTVKGKPEIDTPVDVFIAKEGGIITLNCSALGFPSPQFTWTPSGKESVTVMGNNVISRITLEATSAVLKDGVTCEASNELGMDSKKFKVSIKSEPVTDKDGNAANRGNPVFKTADRQQAGSSAVVIAVVVCVLLLLLLVAGLFFLNKKGKLSCGKKNKKDVASGDMKGGIVVEMKSGEKGNEESGLLNKPNADQC</sequence>
<dbReference type="InterPro" id="IPR013162">
    <property type="entry name" value="CD80_C2-set"/>
</dbReference>
<evidence type="ECO:0000256" key="6">
    <source>
        <dbReference type="ARBA" id="ARBA00023157"/>
    </source>
</evidence>
<dbReference type="InterPro" id="IPR036179">
    <property type="entry name" value="Ig-like_dom_sf"/>
</dbReference>
<feature type="domain" description="Ig-like" evidence="12">
    <location>
        <begin position="256"/>
        <end position="337"/>
    </location>
</feature>
<proteinExistence type="predicted"/>
<dbReference type="Pfam" id="PF13895">
    <property type="entry name" value="Ig_2"/>
    <property type="match status" value="1"/>
</dbReference>
<dbReference type="InterPro" id="IPR003598">
    <property type="entry name" value="Ig_sub2"/>
</dbReference>
<comment type="caution">
    <text evidence="13">The sequence shown here is derived from an EMBL/GenBank/DDBJ whole genome shotgun (WGS) entry which is preliminary data.</text>
</comment>
<dbReference type="InterPro" id="IPR003599">
    <property type="entry name" value="Ig_sub"/>
</dbReference>
<dbReference type="SMART" id="SM00406">
    <property type="entry name" value="IGv"/>
    <property type="match status" value="1"/>
</dbReference>
<dbReference type="InterPro" id="IPR051116">
    <property type="entry name" value="Surface_Rcpt/Adhesion_Mol"/>
</dbReference>
<dbReference type="InterPro" id="IPR007110">
    <property type="entry name" value="Ig-like_dom"/>
</dbReference>
<evidence type="ECO:0000259" key="12">
    <source>
        <dbReference type="PROSITE" id="PS50835"/>
    </source>
</evidence>
<dbReference type="Proteomes" id="UP000324632">
    <property type="component" value="Chromosome 24"/>
</dbReference>
<comment type="subcellular location">
    <subcellularLocation>
        <location evidence="1">Membrane</location>
        <topology evidence="1">Single-pass type I membrane protein</topology>
    </subcellularLocation>
</comment>
<accession>A0A5A9N0Q0</accession>
<gene>
    <name evidence="13" type="ORF">E1301_Tti006963</name>
</gene>
<dbReference type="GO" id="GO:0005886">
    <property type="term" value="C:plasma membrane"/>
    <property type="evidence" value="ECO:0007669"/>
    <property type="project" value="TreeGrafter"/>
</dbReference>
<feature type="transmembrane region" description="Helical" evidence="10">
    <location>
        <begin position="546"/>
        <end position="568"/>
    </location>
</feature>
<dbReference type="Gene3D" id="2.60.40.10">
    <property type="entry name" value="Immunoglobulins"/>
    <property type="match status" value="5"/>
</dbReference>
<feature type="domain" description="Ig-like" evidence="12">
    <location>
        <begin position="138"/>
        <end position="250"/>
    </location>
</feature>
<dbReference type="InterPro" id="IPR013783">
    <property type="entry name" value="Ig-like_fold"/>
</dbReference>
<feature type="signal peptide" evidence="11">
    <location>
        <begin position="1"/>
        <end position="24"/>
    </location>
</feature>
<feature type="region of interest" description="Disordered" evidence="9">
    <location>
        <begin position="599"/>
        <end position="618"/>
    </location>
</feature>
<evidence type="ECO:0000313" key="14">
    <source>
        <dbReference type="Proteomes" id="UP000324632"/>
    </source>
</evidence>
<dbReference type="CDD" id="cd00099">
    <property type="entry name" value="IgV"/>
    <property type="match status" value="1"/>
</dbReference>
<keyword evidence="6" id="KW-1015">Disulfide bond</keyword>
<dbReference type="CDD" id="cd00096">
    <property type="entry name" value="Ig"/>
    <property type="match status" value="1"/>
</dbReference>
<dbReference type="SMART" id="SM00409">
    <property type="entry name" value="IG"/>
    <property type="match status" value="4"/>
</dbReference>
<evidence type="ECO:0000256" key="10">
    <source>
        <dbReference type="SAM" id="Phobius"/>
    </source>
</evidence>
<evidence type="ECO:0000256" key="11">
    <source>
        <dbReference type="SAM" id="SignalP"/>
    </source>
</evidence>
<keyword evidence="2 10" id="KW-0812">Transmembrane</keyword>
<dbReference type="Pfam" id="PF13927">
    <property type="entry name" value="Ig_3"/>
    <property type="match status" value="2"/>
</dbReference>
<protein>
    <submittedName>
        <fullName evidence="13">Basal cell adhesion molecule B-CAM cell surface glycoprotein</fullName>
    </submittedName>
</protein>
<dbReference type="AlphaFoldDB" id="A0A5A9N0Q0"/>
<feature type="domain" description="Ig-like" evidence="12">
    <location>
        <begin position="358"/>
        <end position="423"/>
    </location>
</feature>
<keyword evidence="11" id="KW-0732">Signal</keyword>
<keyword evidence="5 10" id="KW-0472">Membrane</keyword>
<evidence type="ECO:0000256" key="7">
    <source>
        <dbReference type="ARBA" id="ARBA00023180"/>
    </source>
</evidence>
<keyword evidence="8" id="KW-0393">Immunoglobulin domain</keyword>
<dbReference type="InterPro" id="IPR013106">
    <property type="entry name" value="Ig_V-set"/>
</dbReference>